<protein>
    <recommendedName>
        <fullName evidence="3">Chain-length determining protein</fullName>
    </recommendedName>
</protein>
<evidence type="ECO:0000313" key="2">
    <source>
        <dbReference type="Proteomes" id="UP000000646"/>
    </source>
</evidence>
<dbReference type="NCBIfam" id="NF041329">
    <property type="entry name" value="CmeU"/>
    <property type="match status" value="1"/>
</dbReference>
<dbReference type="RefSeq" id="WP_002857293.1">
    <property type="nucleotide sequence ID" value="NC_008787.1"/>
</dbReference>
<dbReference type="Proteomes" id="UP000000646">
    <property type="component" value="Chromosome"/>
</dbReference>
<accession>A0A0H3PBJ6</accession>
<proteinExistence type="predicted"/>
<organism evidence="1 2">
    <name type="scientific">Campylobacter jejuni subsp. jejuni serotype O:23/36 (strain 81-176)</name>
    <dbReference type="NCBI Taxonomy" id="354242"/>
    <lineage>
        <taxon>Bacteria</taxon>
        <taxon>Pseudomonadati</taxon>
        <taxon>Campylobacterota</taxon>
        <taxon>Epsilonproteobacteria</taxon>
        <taxon>Campylobacterales</taxon>
        <taxon>Campylobacteraceae</taxon>
        <taxon>Campylobacter</taxon>
    </lineage>
</organism>
<gene>
    <name evidence="1" type="ordered locus">CJJ81176_0387</name>
</gene>
<dbReference type="KEGG" id="cjj:CJJ81176_0387"/>
<evidence type="ECO:0000313" key="1">
    <source>
        <dbReference type="EMBL" id="EAQ72966.1"/>
    </source>
</evidence>
<name>A0A0H3PBJ6_CAMJJ</name>
<evidence type="ECO:0008006" key="3">
    <source>
        <dbReference type="Google" id="ProtNLM"/>
    </source>
</evidence>
<dbReference type="EMBL" id="CP000538">
    <property type="protein sequence ID" value="EAQ72966.1"/>
    <property type="molecule type" value="Genomic_DNA"/>
</dbReference>
<dbReference type="eggNOG" id="ENOG503196P">
    <property type="taxonomic scope" value="Bacteria"/>
</dbReference>
<dbReference type="HOGENOM" id="CLU_196581_0_0_7"/>
<dbReference type="AlphaFoldDB" id="A0A0H3PBJ6"/>
<sequence length="83" mass="9971">MDKAKIVQNLNALFKQRAEFYSYFDENIAKINNTEVFDFKNAKNLNPEEVYKQFYHFDYAIRKLLPAIYKAYEITDADLDKDF</sequence>
<dbReference type="InterPro" id="IPR049887">
    <property type="entry name" value="CmeU-like"/>
</dbReference>
<reference evidence="2" key="1">
    <citation type="submission" date="2006-12" db="EMBL/GenBank/DDBJ databases">
        <authorList>
            <person name="Fouts D.E."/>
            <person name="Nelson K.E."/>
            <person name="Sebastian Y."/>
        </authorList>
    </citation>
    <scope>NUCLEOTIDE SEQUENCE [LARGE SCALE GENOMIC DNA]</scope>
    <source>
        <strain evidence="2">81-176</strain>
    </source>
</reference>